<evidence type="ECO:0000256" key="1">
    <source>
        <dbReference type="SAM" id="MobiDB-lite"/>
    </source>
</evidence>
<dbReference type="AlphaFoldDB" id="A0AAE1NBF5"/>
<dbReference type="Proteomes" id="UP001292094">
    <property type="component" value="Unassembled WGS sequence"/>
</dbReference>
<evidence type="ECO:0000313" key="3">
    <source>
        <dbReference type="Proteomes" id="UP001292094"/>
    </source>
</evidence>
<protein>
    <submittedName>
        <fullName evidence="2">Uncharacterized protein</fullName>
    </submittedName>
</protein>
<reference evidence="2" key="1">
    <citation type="submission" date="2023-11" db="EMBL/GenBank/DDBJ databases">
        <title>Genome assemblies of two species of porcelain crab, Petrolisthes cinctipes and Petrolisthes manimaculis (Anomura: Porcellanidae).</title>
        <authorList>
            <person name="Angst P."/>
        </authorList>
    </citation>
    <scope>NUCLEOTIDE SEQUENCE</scope>
    <source>
        <strain evidence="2">PB745_02</strain>
        <tissue evidence="2">Gill</tissue>
    </source>
</reference>
<name>A0AAE1NBF5_9EUCA</name>
<comment type="caution">
    <text evidence="2">The sequence shown here is derived from an EMBL/GenBank/DDBJ whole genome shotgun (WGS) entry which is preliminary data.</text>
</comment>
<feature type="compositionally biased region" description="Acidic residues" evidence="1">
    <location>
        <begin position="53"/>
        <end position="99"/>
    </location>
</feature>
<proteinExistence type="predicted"/>
<keyword evidence="3" id="KW-1185">Reference proteome</keyword>
<dbReference type="EMBL" id="JAWZYT010007240">
    <property type="protein sequence ID" value="KAK4286899.1"/>
    <property type="molecule type" value="Genomic_DNA"/>
</dbReference>
<accession>A0AAE1NBF5</accession>
<sequence length="105" mass="12279">MWQQITYIQFNLTDTLHAPLPPPMTLKLDQTTSIIICYSELMQTFLTAAVVEEEEEEDEVGVEDEDEEEEKVEVEVEVEEVEEEEEVVEEEEEVEEEEKKEELVG</sequence>
<feature type="region of interest" description="Disordered" evidence="1">
    <location>
        <begin position="53"/>
        <end position="105"/>
    </location>
</feature>
<gene>
    <name evidence="2" type="ORF">Pmani_040013</name>
</gene>
<evidence type="ECO:0000313" key="2">
    <source>
        <dbReference type="EMBL" id="KAK4286899.1"/>
    </source>
</evidence>
<organism evidence="2 3">
    <name type="scientific">Petrolisthes manimaculis</name>
    <dbReference type="NCBI Taxonomy" id="1843537"/>
    <lineage>
        <taxon>Eukaryota</taxon>
        <taxon>Metazoa</taxon>
        <taxon>Ecdysozoa</taxon>
        <taxon>Arthropoda</taxon>
        <taxon>Crustacea</taxon>
        <taxon>Multicrustacea</taxon>
        <taxon>Malacostraca</taxon>
        <taxon>Eumalacostraca</taxon>
        <taxon>Eucarida</taxon>
        <taxon>Decapoda</taxon>
        <taxon>Pleocyemata</taxon>
        <taxon>Anomura</taxon>
        <taxon>Galatheoidea</taxon>
        <taxon>Porcellanidae</taxon>
        <taxon>Petrolisthes</taxon>
    </lineage>
</organism>